<feature type="transmembrane region" description="Helical" evidence="7">
    <location>
        <begin position="7"/>
        <end position="24"/>
    </location>
</feature>
<evidence type="ECO:0000256" key="3">
    <source>
        <dbReference type="ARBA" id="ARBA00022475"/>
    </source>
</evidence>
<feature type="transmembrane region" description="Helical" evidence="7">
    <location>
        <begin position="306"/>
        <end position="327"/>
    </location>
</feature>
<keyword evidence="9" id="KW-1185">Reference proteome</keyword>
<feature type="transmembrane region" description="Helical" evidence="7">
    <location>
        <begin position="154"/>
        <end position="175"/>
    </location>
</feature>
<evidence type="ECO:0000313" key="9">
    <source>
        <dbReference type="Proteomes" id="UP000619761"/>
    </source>
</evidence>
<feature type="transmembrane region" description="Helical" evidence="7">
    <location>
        <begin position="66"/>
        <end position="91"/>
    </location>
</feature>
<keyword evidence="6 7" id="KW-0472">Membrane</keyword>
<dbReference type="InterPro" id="IPR050833">
    <property type="entry name" value="Poly_Biosynth_Transport"/>
</dbReference>
<feature type="transmembrane region" description="Helical" evidence="7">
    <location>
        <begin position="278"/>
        <end position="300"/>
    </location>
</feature>
<feature type="transmembrane region" description="Helical" evidence="7">
    <location>
        <begin position="396"/>
        <end position="417"/>
    </location>
</feature>
<dbReference type="CDD" id="cd13127">
    <property type="entry name" value="MATE_tuaB_like"/>
    <property type="match status" value="1"/>
</dbReference>
<keyword evidence="3" id="KW-1003">Cell membrane</keyword>
<feature type="transmembrane region" description="Helical" evidence="7">
    <location>
        <begin position="429"/>
        <end position="450"/>
    </location>
</feature>
<feature type="transmembrane region" description="Helical" evidence="7">
    <location>
        <begin position="363"/>
        <end position="384"/>
    </location>
</feature>
<evidence type="ECO:0000256" key="2">
    <source>
        <dbReference type="ARBA" id="ARBA00007430"/>
    </source>
</evidence>
<comment type="subcellular location">
    <subcellularLocation>
        <location evidence="1">Cell membrane</location>
        <topology evidence="1">Multi-pass membrane protein</topology>
    </subcellularLocation>
</comment>
<reference evidence="9" key="1">
    <citation type="journal article" date="2019" name="Int. J. Syst. Evol. Microbiol.">
        <title>The Global Catalogue of Microorganisms (GCM) 10K type strain sequencing project: providing services to taxonomists for standard genome sequencing and annotation.</title>
        <authorList>
            <consortium name="The Broad Institute Genomics Platform"/>
            <consortium name="The Broad Institute Genome Sequencing Center for Infectious Disease"/>
            <person name="Wu L."/>
            <person name="Ma J."/>
        </authorList>
    </citation>
    <scope>NUCLEOTIDE SEQUENCE [LARGE SCALE GENOMIC DNA]</scope>
    <source>
        <strain evidence="9">KCTC 32239</strain>
    </source>
</reference>
<comment type="similarity">
    <text evidence="2">Belongs to the polysaccharide synthase family.</text>
</comment>
<evidence type="ECO:0000256" key="4">
    <source>
        <dbReference type="ARBA" id="ARBA00022692"/>
    </source>
</evidence>
<organism evidence="8 9">
    <name type="scientific">Cellvibrio zantedeschiae</name>
    <dbReference type="NCBI Taxonomy" id="1237077"/>
    <lineage>
        <taxon>Bacteria</taxon>
        <taxon>Pseudomonadati</taxon>
        <taxon>Pseudomonadota</taxon>
        <taxon>Gammaproteobacteria</taxon>
        <taxon>Cellvibrionales</taxon>
        <taxon>Cellvibrionaceae</taxon>
        <taxon>Cellvibrio</taxon>
    </lineage>
</organism>
<feature type="transmembrane region" description="Helical" evidence="7">
    <location>
        <begin position="339"/>
        <end position="357"/>
    </location>
</feature>
<dbReference type="PANTHER" id="PTHR30250:SF10">
    <property type="entry name" value="LIPOPOLYSACCHARIDE BIOSYNTHESIS PROTEIN WZXC"/>
    <property type="match status" value="1"/>
</dbReference>
<evidence type="ECO:0000256" key="7">
    <source>
        <dbReference type="SAM" id="Phobius"/>
    </source>
</evidence>
<keyword evidence="4 7" id="KW-0812">Transmembrane</keyword>
<proteinExistence type="inferred from homology"/>
<evidence type="ECO:0000256" key="6">
    <source>
        <dbReference type="ARBA" id="ARBA00023136"/>
    </source>
</evidence>
<feature type="transmembrane region" description="Helical" evidence="7">
    <location>
        <begin position="97"/>
        <end position="114"/>
    </location>
</feature>
<protein>
    <submittedName>
        <fullName evidence="8">Lipopolysaccharide biosynthesis protein</fullName>
    </submittedName>
</protein>
<keyword evidence="5 7" id="KW-1133">Transmembrane helix</keyword>
<accession>A0ABQ3B4M0</accession>
<name>A0ABQ3B4M0_9GAMM</name>
<dbReference type="PANTHER" id="PTHR30250">
    <property type="entry name" value="PST FAMILY PREDICTED COLANIC ACID TRANSPORTER"/>
    <property type="match status" value="1"/>
</dbReference>
<sequence>MSLAASGNSIISFIIFIVLSRILSATDIGLVAFALIVVEIGKLIVNAGITQAVIQRAEWDNTYASTCFYLNVFFSVIVTFVTMFVAAPILAHYYEPAAAPILKVLAIIFFLEGLKAVHEGKLKREFSFRVIALRTIVGSLASGVLGIYLAFNGFGVWALVWQQIVCQLLISYITISSAKWMPNFSYSWNYSKQILSFSTPLTGAQIIGNIGSKIFEMLVGIMMGPAALGFFRVGGRALYILQDVVLKPLETTILSALSRIEQPQQQALGVMRIIRMSCYITFPIFFGAAAIGPEFITFAFGEKWEMSGYIMTALAIGIAPLVVSQQINAVLTASGNSHLVMVLASITFVANCVFGSIAIPFGLIATALAFSLRSYLTLFFNLQFFKRVYGFGILHVLKIAAPSFISSLLMFAGLFAIKLFVTNSLPPVLALIILCASGAVIYALCVRIIFKQETKIFLLETIDLVPLKLKPVLGNIQRLIKLT</sequence>
<dbReference type="Pfam" id="PF13440">
    <property type="entry name" value="Polysacc_synt_3"/>
    <property type="match status" value="1"/>
</dbReference>
<gene>
    <name evidence="8" type="ORF">GCM10011613_19780</name>
</gene>
<dbReference type="EMBL" id="BMYZ01000001">
    <property type="protein sequence ID" value="GGY74414.1"/>
    <property type="molecule type" value="Genomic_DNA"/>
</dbReference>
<dbReference type="Proteomes" id="UP000619761">
    <property type="component" value="Unassembled WGS sequence"/>
</dbReference>
<feature type="transmembrane region" description="Helical" evidence="7">
    <location>
        <begin position="30"/>
        <end position="54"/>
    </location>
</feature>
<comment type="caution">
    <text evidence="8">The sequence shown here is derived from an EMBL/GenBank/DDBJ whole genome shotgun (WGS) entry which is preliminary data.</text>
</comment>
<evidence type="ECO:0000256" key="1">
    <source>
        <dbReference type="ARBA" id="ARBA00004651"/>
    </source>
</evidence>
<evidence type="ECO:0000256" key="5">
    <source>
        <dbReference type="ARBA" id="ARBA00022989"/>
    </source>
</evidence>
<feature type="transmembrane region" description="Helical" evidence="7">
    <location>
        <begin position="126"/>
        <end position="148"/>
    </location>
</feature>
<evidence type="ECO:0000313" key="8">
    <source>
        <dbReference type="EMBL" id="GGY74414.1"/>
    </source>
</evidence>